<sequence>MPKPGSRSLSTLSAPTFLTLLWIMFSLLEAADRNVTLSLRPARQAPNGAVDRTDGDRVALGKTWVELGCGWVILGCWAAQRDQQAGLILDIYSANLAIKIALLPLSYIILIFCLTLLNLHLTSSIALYGCRNGLRAITTSQFWNGRSGWWLDRIVLEDDYVDAGGEVFGAEEKV</sequence>
<dbReference type="GeneID" id="92183446"/>
<dbReference type="AlphaFoldDB" id="A0AAW0YFG7"/>
<comment type="caution">
    <text evidence="3">The sequence shown here is derived from an EMBL/GenBank/DDBJ whole genome shotgun (WGS) entry which is preliminary data.</text>
</comment>
<keyword evidence="1" id="KW-0812">Transmembrane</keyword>
<reference evidence="3 4" key="1">
    <citation type="journal article" date="2024" name="bioRxiv">
        <title>Comparative genomics of Cryptococcus and Kwoniella reveals pathogenesis evolution and contrasting karyotype dynamics via intercentromeric recombination or chromosome fusion.</title>
        <authorList>
            <person name="Coelho M.A."/>
            <person name="David-Palma M."/>
            <person name="Shea T."/>
            <person name="Bowers K."/>
            <person name="McGinley-Smith S."/>
            <person name="Mohammad A.W."/>
            <person name="Gnirke A."/>
            <person name="Yurkov A.M."/>
            <person name="Nowrousian M."/>
            <person name="Sun S."/>
            <person name="Cuomo C.A."/>
            <person name="Heitman J."/>
        </authorList>
    </citation>
    <scope>NUCLEOTIDE SEQUENCE [LARGE SCALE GENOMIC DNA]</scope>
    <source>
        <strain evidence="3 4">CBS 13917</strain>
    </source>
</reference>
<name>A0AAW0YFG7_9TREE</name>
<dbReference type="RefSeq" id="XP_066800283.1">
    <property type="nucleotide sequence ID" value="XM_066949275.1"/>
</dbReference>
<dbReference type="EMBL" id="JBCAWK010000012">
    <property type="protein sequence ID" value="KAK8845475.1"/>
    <property type="molecule type" value="Genomic_DNA"/>
</dbReference>
<accession>A0AAW0YFG7</accession>
<gene>
    <name evidence="3" type="ORF">IAR55_006188</name>
</gene>
<feature type="signal peptide" evidence="2">
    <location>
        <begin position="1"/>
        <end position="30"/>
    </location>
</feature>
<protein>
    <submittedName>
        <fullName evidence="3">Uncharacterized protein</fullName>
    </submittedName>
</protein>
<keyword evidence="1" id="KW-1133">Transmembrane helix</keyword>
<keyword evidence="4" id="KW-1185">Reference proteome</keyword>
<evidence type="ECO:0000313" key="4">
    <source>
        <dbReference type="Proteomes" id="UP001388673"/>
    </source>
</evidence>
<keyword evidence="2" id="KW-0732">Signal</keyword>
<feature type="transmembrane region" description="Helical" evidence="1">
    <location>
        <begin position="96"/>
        <end position="117"/>
    </location>
</feature>
<evidence type="ECO:0000313" key="3">
    <source>
        <dbReference type="EMBL" id="KAK8845475.1"/>
    </source>
</evidence>
<organism evidence="3 4">
    <name type="scientific">Kwoniella newhampshirensis</name>
    <dbReference type="NCBI Taxonomy" id="1651941"/>
    <lineage>
        <taxon>Eukaryota</taxon>
        <taxon>Fungi</taxon>
        <taxon>Dikarya</taxon>
        <taxon>Basidiomycota</taxon>
        <taxon>Agaricomycotina</taxon>
        <taxon>Tremellomycetes</taxon>
        <taxon>Tremellales</taxon>
        <taxon>Cryptococcaceae</taxon>
        <taxon>Kwoniella</taxon>
    </lineage>
</organism>
<proteinExistence type="predicted"/>
<keyword evidence="1" id="KW-0472">Membrane</keyword>
<evidence type="ECO:0000256" key="2">
    <source>
        <dbReference type="SAM" id="SignalP"/>
    </source>
</evidence>
<dbReference type="KEGG" id="kne:92183446"/>
<dbReference type="Proteomes" id="UP001388673">
    <property type="component" value="Unassembled WGS sequence"/>
</dbReference>
<feature type="chain" id="PRO_5043799676" evidence="2">
    <location>
        <begin position="31"/>
        <end position="174"/>
    </location>
</feature>
<evidence type="ECO:0000256" key="1">
    <source>
        <dbReference type="SAM" id="Phobius"/>
    </source>
</evidence>